<dbReference type="Proteomes" id="UP000002026">
    <property type="component" value="Chromosome"/>
</dbReference>
<organism evidence="3 4">
    <name type="scientific">Slackia heliotrinireducens (strain ATCC 29202 / DSM 20476 / NCTC 11029 / RHS 1)</name>
    <name type="common">Peptococcus heliotrinreducens</name>
    <dbReference type="NCBI Taxonomy" id="471855"/>
    <lineage>
        <taxon>Bacteria</taxon>
        <taxon>Bacillati</taxon>
        <taxon>Actinomycetota</taxon>
        <taxon>Coriobacteriia</taxon>
        <taxon>Eggerthellales</taxon>
        <taxon>Eggerthellaceae</taxon>
        <taxon>Slackia</taxon>
    </lineage>
</organism>
<dbReference type="eggNOG" id="COG0604">
    <property type="taxonomic scope" value="Bacteria"/>
</dbReference>
<evidence type="ECO:0000313" key="3">
    <source>
        <dbReference type="EMBL" id="ACV22856.1"/>
    </source>
</evidence>
<dbReference type="InterPro" id="IPR011032">
    <property type="entry name" value="GroES-like_sf"/>
</dbReference>
<dbReference type="RefSeq" id="WP_012798958.1">
    <property type="nucleotide sequence ID" value="NC_013165.1"/>
</dbReference>
<accession>C7N7H1</accession>
<dbReference type="GO" id="GO:0016491">
    <property type="term" value="F:oxidoreductase activity"/>
    <property type="evidence" value="ECO:0007669"/>
    <property type="project" value="InterPro"/>
</dbReference>
<reference evidence="3 4" key="1">
    <citation type="journal article" date="2009" name="Stand. Genomic Sci.">
        <title>Complete genome sequence of Slackia heliotrinireducens type strain (RHS 1).</title>
        <authorList>
            <person name="Pukall R."/>
            <person name="Lapidus A."/>
            <person name="Nolan M."/>
            <person name="Copeland A."/>
            <person name="Glavina Del Rio T."/>
            <person name="Lucas S."/>
            <person name="Chen F."/>
            <person name="Tice H."/>
            <person name="Cheng J.F."/>
            <person name="Chertkov O."/>
            <person name="Bruce D."/>
            <person name="Goodwin L."/>
            <person name="Kuske C."/>
            <person name="Brettin T."/>
            <person name="Detter J.C."/>
            <person name="Han C."/>
            <person name="Pitluck S."/>
            <person name="Pati A."/>
            <person name="Mavrommatis K."/>
            <person name="Ivanova N."/>
            <person name="Ovchinnikova G."/>
            <person name="Chen A."/>
            <person name="Palaniappan K."/>
            <person name="Schneider S."/>
            <person name="Rohde M."/>
            <person name="Chain P."/>
            <person name="D'haeseleer P."/>
            <person name="Goker M."/>
            <person name="Bristow J."/>
            <person name="Eisen J.A."/>
            <person name="Markowitz V."/>
            <person name="Kyrpides N.C."/>
            <person name="Klenk H.P."/>
            <person name="Hugenholtz P."/>
        </authorList>
    </citation>
    <scope>NUCLEOTIDE SEQUENCE [LARGE SCALE GENOMIC DNA]</scope>
    <source>
        <strain evidence="4">ATCC 29202 / DSM 20476 / NCTC 11029 / RHS 1</strain>
    </source>
</reference>
<evidence type="ECO:0000313" key="4">
    <source>
        <dbReference type="Proteomes" id="UP000002026"/>
    </source>
</evidence>
<proteinExistence type="predicted"/>
<keyword evidence="1" id="KW-0521">NADP</keyword>
<dbReference type="InterPro" id="IPR013149">
    <property type="entry name" value="ADH-like_C"/>
</dbReference>
<dbReference type="AlphaFoldDB" id="C7N7H1"/>
<protein>
    <submittedName>
        <fullName evidence="3">Zn-dependent oxidoreductase, NADPH:quinone reductase</fullName>
    </submittedName>
</protein>
<sequence>MPSETMRALVIEDVTPAAAARLSTVPVPEVKPGWALVRVRGFGMNHSEQVVRLEEIKHDYIKHPVIPGIELVGEVEVPSDSGLAKGQKVCALMGGMGRSWDGSYAEYCLVRTNRLFAIPDSARELPWSKLAAVPETFFTAWGSLFEGLQICPDDRLLIRGASCGLGYAAIQLAHALGCTVVATTHREKYRATLERFGADTVIVDSEGSLAEQGIQSDKVLELIGAATLRDSLGLLAPKGICCHTGILGGAEQLEGFDPIKDIPNGRYLTGFFSNYPTQETITAIFEFVVEHGIEPYVAEVFSFDRLTDAIALQDEGGFQGKLVVVDE</sequence>
<name>C7N7H1_SLAHD</name>
<keyword evidence="4" id="KW-1185">Reference proteome</keyword>
<evidence type="ECO:0000259" key="2">
    <source>
        <dbReference type="SMART" id="SM00829"/>
    </source>
</evidence>
<dbReference type="HOGENOM" id="CLU_026673_3_4_11"/>
<dbReference type="InterPro" id="IPR036291">
    <property type="entry name" value="NAD(P)-bd_dom_sf"/>
</dbReference>
<evidence type="ECO:0000256" key="1">
    <source>
        <dbReference type="ARBA" id="ARBA00022857"/>
    </source>
</evidence>
<dbReference type="InterPro" id="IPR013154">
    <property type="entry name" value="ADH-like_N"/>
</dbReference>
<dbReference type="SMART" id="SM00829">
    <property type="entry name" value="PKS_ER"/>
    <property type="match status" value="1"/>
</dbReference>
<dbReference type="InterPro" id="IPR020843">
    <property type="entry name" value="ER"/>
</dbReference>
<dbReference type="Pfam" id="PF00107">
    <property type="entry name" value="ADH_zinc_N"/>
    <property type="match status" value="1"/>
</dbReference>
<dbReference type="InterPro" id="IPR051603">
    <property type="entry name" value="Zinc-ADH_QOR/CCCR"/>
</dbReference>
<dbReference type="Pfam" id="PF08240">
    <property type="entry name" value="ADH_N"/>
    <property type="match status" value="1"/>
</dbReference>
<dbReference type="CDD" id="cd08243">
    <property type="entry name" value="quinone_oxidoreductase_like_1"/>
    <property type="match status" value="1"/>
</dbReference>
<dbReference type="Gene3D" id="3.90.180.10">
    <property type="entry name" value="Medium-chain alcohol dehydrogenases, catalytic domain"/>
    <property type="match status" value="1"/>
</dbReference>
<dbReference type="SUPFAM" id="SSF50129">
    <property type="entry name" value="GroES-like"/>
    <property type="match status" value="1"/>
</dbReference>
<dbReference type="EMBL" id="CP001684">
    <property type="protein sequence ID" value="ACV22856.1"/>
    <property type="molecule type" value="Genomic_DNA"/>
</dbReference>
<dbReference type="PANTHER" id="PTHR44154">
    <property type="entry name" value="QUINONE OXIDOREDUCTASE"/>
    <property type="match status" value="1"/>
</dbReference>
<dbReference type="KEGG" id="shi:Shel_18380"/>
<dbReference type="STRING" id="471855.Shel_18380"/>
<dbReference type="PANTHER" id="PTHR44154:SF1">
    <property type="entry name" value="QUINONE OXIDOREDUCTASE"/>
    <property type="match status" value="1"/>
</dbReference>
<dbReference type="SUPFAM" id="SSF51735">
    <property type="entry name" value="NAD(P)-binding Rossmann-fold domains"/>
    <property type="match status" value="1"/>
</dbReference>
<feature type="domain" description="Enoyl reductase (ER)" evidence="2">
    <location>
        <begin position="17"/>
        <end position="324"/>
    </location>
</feature>
<gene>
    <name evidence="3" type="ordered locus">Shel_18380</name>
</gene>